<evidence type="ECO:0000313" key="3">
    <source>
        <dbReference type="Proteomes" id="UP001271789"/>
    </source>
</evidence>
<accession>A0AAE4MLT3</accession>
<organism evidence="2 3">
    <name type="scientific">Methanolapillus africanus</name>
    <dbReference type="NCBI Taxonomy" id="3028297"/>
    <lineage>
        <taxon>Archaea</taxon>
        <taxon>Methanobacteriati</taxon>
        <taxon>Methanobacteriota</taxon>
        <taxon>Stenosarchaea group</taxon>
        <taxon>Methanomicrobia</taxon>
        <taxon>Methanosarcinales</taxon>
        <taxon>Methanosarcinaceae</taxon>
        <taxon>Methanolapillus</taxon>
    </lineage>
</organism>
<comment type="caution">
    <text evidence="2">The sequence shown here is derived from an EMBL/GenBank/DDBJ whole genome shotgun (WGS) entry which is preliminary data.</text>
</comment>
<keyword evidence="1" id="KW-0812">Transmembrane</keyword>
<evidence type="ECO:0000313" key="2">
    <source>
        <dbReference type="EMBL" id="MDV0447393.1"/>
    </source>
</evidence>
<gene>
    <name evidence="2" type="ORF">MsAg5_12810</name>
</gene>
<sequence length="136" mass="15169">MKTNYKSTFSIIGFIVLLAAIVIDAIYVYNVPAFLLTGFNMAVIAGFFAPFFLFLSDKPKRQKNIVLQMLFNVVIAGIYIVSIAWFLHANPLTEIMDPLKCTFIVIGAGCFAFLMSFLIFVASFYTDAVVEKVKGK</sequence>
<feature type="transmembrane region" description="Helical" evidence="1">
    <location>
        <begin position="33"/>
        <end position="55"/>
    </location>
</feature>
<keyword evidence="3" id="KW-1185">Reference proteome</keyword>
<protein>
    <submittedName>
        <fullName evidence="2">Uncharacterized protein</fullName>
    </submittedName>
</protein>
<feature type="transmembrane region" description="Helical" evidence="1">
    <location>
        <begin position="7"/>
        <end position="27"/>
    </location>
</feature>
<name>A0AAE4MLT3_9EURY</name>
<dbReference type="RefSeq" id="WP_338099830.1">
    <property type="nucleotide sequence ID" value="NZ_JAWDKD010000019.1"/>
</dbReference>
<feature type="transmembrane region" description="Helical" evidence="1">
    <location>
        <begin position="103"/>
        <end position="126"/>
    </location>
</feature>
<dbReference type="AlphaFoldDB" id="A0AAE4MLT3"/>
<evidence type="ECO:0000256" key="1">
    <source>
        <dbReference type="SAM" id="Phobius"/>
    </source>
</evidence>
<proteinExistence type="predicted"/>
<keyword evidence="1" id="KW-0472">Membrane</keyword>
<dbReference type="EMBL" id="JAWDKD010000019">
    <property type="protein sequence ID" value="MDV0447393.1"/>
    <property type="molecule type" value="Genomic_DNA"/>
</dbReference>
<feature type="transmembrane region" description="Helical" evidence="1">
    <location>
        <begin position="67"/>
        <end position="88"/>
    </location>
</feature>
<reference evidence="2" key="1">
    <citation type="submission" date="2023-06" db="EMBL/GenBank/DDBJ databases">
        <title>Genome sequence of Methanosarcinaceae archaeon Ag5.</title>
        <authorList>
            <person name="Protasov E."/>
            <person name="Platt K."/>
            <person name="Poehlein A."/>
            <person name="Daniel R."/>
            <person name="Brune A."/>
        </authorList>
    </citation>
    <scope>NUCLEOTIDE SEQUENCE</scope>
    <source>
        <strain evidence="2">Ag5</strain>
    </source>
</reference>
<dbReference type="Proteomes" id="UP001271789">
    <property type="component" value="Unassembled WGS sequence"/>
</dbReference>
<keyword evidence="1" id="KW-1133">Transmembrane helix</keyword>